<accession>A0A381SFL6</accession>
<dbReference type="PROSITE" id="PS51125">
    <property type="entry name" value="NHL"/>
    <property type="match status" value="2"/>
</dbReference>
<protein>
    <recommendedName>
        <fullName evidence="3">Peptidylamidoglycolate lyase</fullName>
    </recommendedName>
</protein>
<name>A0A381SFL6_9ZZZZ</name>
<dbReference type="InterPro" id="IPR011042">
    <property type="entry name" value="6-blade_b-propeller_TolB-like"/>
</dbReference>
<dbReference type="EMBL" id="UINC01003051">
    <property type="protein sequence ID" value="SVA02880.1"/>
    <property type="molecule type" value="Genomic_DNA"/>
</dbReference>
<gene>
    <name evidence="2" type="ORF">METZ01_LOCUS55734</name>
</gene>
<dbReference type="CDD" id="cd14958">
    <property type="entry name" value="NHL_PAL_like"/>
    <property type="match status" value="1"/>
</dbReference>
<dbReference type="AlphaFoldDB" id="A0A381SFL6"/>
<proteinExistence type="predicted"/>
<dbReference type="SUPFAM" id="SSF63829">
    <property type="entry name" value="Calcium-dependent phosphotriesterase"/>
    <property type="match status" value="1"/>
</dbReference>
<keyword evidence="1" id="KW-0677">Repeat</keyword>
<organism evidence="2">
    <name type="scientific">marine metagenome</name>
    <dbReference type="NCBI Taxonomy" id="408172"/>
    <lineage>
        <taxon>unclassified sequences</taxon>
        <taxon>metagenomes</taxon>
        <taxon>ecological metagenomes</taxon>
    </lineage>
</organism>
<dbReference type="InterPro" id="IPR050952">
    <property type="entry name" value="TRIM-NHL_E3_ligases"/>
</dbReference>
<dbReference type="Pfam" id="PF01436">
    <property type="entry name" value="NHL"/>
    <property type="match status" value="2"/>
</dbReference>
<dbReference type="PANTHER" id="PTHR24104:SF25">
    <property type="entry name" value="PROTEIN LIN-41"/>
    <property type="match status" value="1"/>
</dbReference>
<sequence>MHPILGEEIMGVTVGTGDFKYEAVESWPVLPDGARLIETPGIAVDSQDEIYAFSRNTDHPIMVFDRDGNFQRGFGAGIFSNRTHGILIGPDDTVYCADDGIHTITKFTREGDLLMTIGTPGQATEIWKGKPFNRPTHAAVSKKSGDIFITDGYGNFRVHKYSADGDYIKSWGEPGIEPGQFLRPHNIAVDDDDRVIVADREAHRVQVFDTDGGVLDVWNNIFMPNGLTIGPDNNIYIGELPGMTQAEPTPPNHGHNISIISPSGEKLARIGHPEEGEEPGKFIAPHGIGVDSQGDIYVGEVSYTIRGSHMKPPQELRSLSKLRRIS</sequence>
<evidence type="ECO:0008006" key="3">
    <source>
        <dbReference type="Google" id="ProtNLM"/>
    </source>
</evidence>
<evidence type="ECO:0000313" key="2">
    <source>
        <dbReference type="EMBL" id="SVA02880.1"/>
    </source>
</evidence>
<dbReference type="PANTHER" id="PTHR24104">
    <property type="entry name" value="E3 UBIQUITIN-PROTEIN LIGASE NHLRC1-RELATED"/>
    <property type="match status" value="1"/>
</dbReference>
<dbReference type="Gene3D" id="2.120.10.30">
    <property type="entry name" value="TolB, C-terminal domain"/>
    <property type="match status" value="1"/>
</dbReference>
<reference evidence="2" key="1">
    <citation type="submission" date="2018-05" db="EMBL/GenBank/DDBJ databases">
        <authorList>
            <person name="Lanie J.A."/>
            <person name="Ng W.-L."/>
            <person name="Kazmierczak K.M."/>
            <person name="Andrzejewski T.M."/>
            <person name="Davidsen T.M."/>
            <person name="Wayne K.J."/>
            <person name="Tettelin H."/>
            <person name="Glass J.I."/>
            <person name="Rusch D."/>
            <person name="Podicherti R."/>
            <person name="Tsui H.-C.T."/>
            <person name="Winkler M.E."/>
        </authorList>
    </citation>
    <scope>NUCLEOTIDE SEQUENCE</scope>
</reference>
<dbReference type="GO" id="GO:0008270">
    <property type="term" value="F:zinc ion binding"/>
    <property type="evidence" value="ECO:0007669"/>
    <property type="project" value="UniProtKB-KW"/>
</dbReference>
<evidence type="ECO:0000256" key="1">
    <source>
        <dbReference type="ARBA" id="ARBA00022737"/>
    </source>
</evidence>
<dbReference type="InterPro" id="IPR001258">
    <property type="entry name" value="NHL_repeat"/>
</dbReference>